<protein>
    <recommendedName>
        <fullName evidence="4">Actin-related protein 10</fullName>
    </recommendedName>
</protein>
<dbReference type="Pfam" id="PF00022">
    <property type="entry name" value="Actin"/>
    <property type="match status" value="1"/>
</dbReference>
<evidence type="ECO:0000313" key="3">
    <source>
        <dbReference type="Proteomes" id="UP000281553"/>
    </source>
</evidence>
<dbReference type="SUPFAM" id="SSF53067">
    <property type="entry name" value="Actin-like ATPase domain"/>
    <property type="match status" value="1"/>
</dbReference>
<proteinExistence type="predicted"/>
<gene>
    <name evidence="2" type="ORF">DILT_LOCUS7193</name>
</gene>
<dbReference type="InterPro" id="IPR043129">
    <property type="entry name" value="ATPase_NBD"/>
</dbReference>
<accession>A0A3P7NSB2</accession>
<dbReference type="Gene3D" id="3.30.420.40">
    <property type="match status" value="2"/>
</dbReference>
<evidence type="ECO:0000256" key="1">
    <source>
        <dbReference type="ARBA" id="ARBA00003520"/>
    </source>
</evidence>
<name>A0A3P7NSB2_DIBLA</name>
<organism evidence="2 3">
    <name type="scientific">Dibothriocephalus latus</name>
    <name type="common">Fish tapeworm</name>
    <name type="synonym">Diphyllobothrium latum</name>
    <dbReference type="NCBI Taxonomy" id="60516"/>
    <lineage>
        <taxon>Eukaryota</taxon>
        <taxon>Metazoa</taxon>
        <taxon>Spiralia</taxon>
        <taxon>Lophotrochozoa</taxon>
        <taxon>Platyhelminthes</taxon>
        <taxon>Cestoda</taxon>
        <taxon>Eucestoda</taxon>
        <taxon>Diphyllobothriidea</taxon>
        <taxon>Diphyllobothriidae</taxon>
        <taxon>Dibothriocephalus</taxon>
    </lineage>
</organism>
<reference evidence="2 3" key="1">
    <citation type="submission" date="2018-11" db="EMBL/GenBank/DDBJ databases">
        <authorList>
            <consortium name="Pathogen Informatics"/>
        </authorList>
    </citation>
    <scope>NUCLEOTIDE SEQUENCE [LARGE SCALE GENOMIC DNA]</scope>
</reference>
<evidence type="ECO:0008006" key="4">
    <source>
        <dbReference type="Google" id="ProtNLM"/>
    </source>
</evidence>
<dbReference type="OrthoDB" id="337660at2759"/>
<dbReference type="InterPro" id="IPR004000">
    <property type="entry name" value="Actin"/>
</dbReference>
<dbReference type="EMBL" id="UYRU01051282">
    <property type="protein sequence ID" value="VDN11362.1"/>
    <property type="molecule type" value="Genomic_DNA"/>
</dbReference>
<dbReference type="Proteomes" id="UP000281553">
    <property type="component" value="Unassembled WGS sequence"/>
</dbReference>
<keyword evidence="3" id="KW-1185">Reference proteome</keyword>
<evidence type="ECO:0000313" key="2">
    <source>
        <dbReference type="EMBL" id="VDN11362.1"/>
    </source>
</evidence>
<sequence>MAHNSQILCQYWPDASAVSSVIQSSGGGGGAGHDRRTLTDLYYPVGQWQLIENIVCIGGTCMTPGFLHRLSEEIKISLELPRYASLAALKDSVKFHKPPSKANYTAWLGGSIFGALESLPGRSYSRTKYLEQKTIPDWSLIWETDTTENRDYIHTR</sequence>
<dbReference type="AlphaFoldDB" id="A0A3P7NSB2"/>
<comment type="function">
    <text evidence="1">Actins are highly conserved proteins that are involved in various types of cell motility and are ubiquitously expressed in all eukaryotic cells.</text>
</comment>